<evidence type="ECO:0000256" key="1">
    <source>
        <dbReference type="ARBA" id="ARBA00006133"/>
    </source>
</evidence>
<gene>
    <name evidence="4" type="ORF">B0T18DRAFT_477374</name>
</gene>
<dbReference type="GO" id="GO:0051879">
    <property type="term" value="F:Hsp90 protein binding"/>
    <property type="evidence" value="ECO:0007669"/>
    <property type="project" value="TreeGrafter"/>
</dbReference>
<keyword evidence="5" id="KW-1185">Reference proteome</keyword>
<accession>A0AA40FAI9</accession>
<dbReference type="InterPro" id="IPR038528">
    <property type="entry name" value="TEL2_C_sf"/>
</dbReference>
<evidence type="ECO:0000313" key="4">
    <source>
        <dbReference type="EMBL" id="KAK0754224.1"/>
    </source>
</evidence>
<reference evidence="4" key="1">
    <citation type="submission" date="2023-06" db="EMBL/GenBank/DDBJ databases">
        <title>Genome-scale phylogeny and comparative genomics of the fungal order Sordariales.</title>
        <authorList>
            <consortium name="Lawrence Berkeley National Laboratory"/>
            <person name="Hensen N."/>
            <person name="Bonometti L."/>
            <person name="Westerberg I."/>
            <person name="Brannstrom I.O."/>
            <person name="Guillou S."/>
            <person name="Cros-Aarteil S."/>
            <person name="Calhoun S."/>
            <person name="Haridas S."/>
            <person name="Kuo A."/>
            <person name="Mondo S."/>
            <person name="Pangilinan J."/>
            <person name="Riley R."/>
            <person name="LaButti K."/>
            <person name="Andreopoulos B."/>
            <person name="Lipzen A."/>
            <person name="Chen C."/>
            <person name="Yanf M."/>
            <person name="Daum C."/>
            <person name="Ng V."/>
            <person name="Clum A."/>
            <person name="Steindorff A."/>
            <person name="Ohm R."/>
            <person name="Martin F."/>
            <person name="Silar P."/>
            <person name="Natvig D."/>
            <person name="Lalanne C."/>
            <person name="Gautier V."/>
            <person name="Ament-velasquez S.L."/>
            <person name="Kruys A."/>
            <person name="Hutchinson M.I."/>
            <person name="Powell A.J."/>
            <person name="Barry K."/>
            <person name="Miller A.N."/>
            <person name="Grigoriev I.V."/>
            <person name="Debuchy R."/>
            <person name="Gladieux P."/>
            <person name="Thoren M.H."/>
            <person name="Johannesson H."/>
        </authorList>
    </citation>
    <scope>NUCLEOTIDE SEQUENCE</scope>
    <source>
        <strain evidence="4">SMH3187-1</strain>
    </source>
</reference>
<dbReference type="Gene3D" id="1.25.40.720">
    <property type="entry name" value="Telomere length regulation protein 2, C-terminal domain"/>
    <property type="match status" value="2"/>
</dbReference>
<feature type="region of interest" description="Disordered" evidence="2">
    <location>
        <begin position="579"/>
        <end position="598"/>
    </location>
</feature>
<dbReference type="InterPro" id="IPR019337">
    <property type="entry name" value="Telomere_length_regulation_dom"/>
</dbReference>
<evidence type="ECO:0000256" key="2">
    <source>
        <dbReference type="SAM" id="MobiDB-lite"/>
    </source>
</evidence>
<sequence>MDQLRPLQVTRASGKGTQTTSANSSLIQEVENTREKRDAPESRQPTKPKDCYHILRDQPDYESLTSTLLFLSRPPREDPDAFALWKPTPVGGQIIHALVTNTAPNYWANMKEDADVGQDSCMTLFVSCVRCVAGINCILTRLKALIQEARSEGQAKGPPSYLEVDTMLDLLGRVLLSDSVILDMWRDTATGDHDKIKVKPLTDGMLSLFGGGAIISVTAEAIGLLKDKSPDLWFSRIPDYAEWLGRNVARGQLETPTPAQTKFFSQLFERGSRLGDFAKMTRTVLSKLLMEEPTDQRRFAVLMDGLQQKEQRRVLFEVLQILSTDHLHRLGNCTSPESPAMVSAVASAVDLIVNGASLRVDHLVQWLTAPSGAGAADGVGIRRAVLAALSKDMGSMIKVLELSIRQFADKLYLGFTPIVQQEAHAQVILLSAGYVARGSKMKLRSVTRLASYPNLISNRIAALTARARFLGMVVGEAISALIDEKSLDFKNEETNGPEGLWYKGLTGESDAIGPIEPLIEASQKPPSTLELSKASRKEPKITHAPRNTYKTPSKPVVAHRGKPAAIGIRIIEEVGDDDLGDGVASYEKPDSDAEDSEDDATLVHRDKLTSPVYIRDLIAYFRKTDSYDHQKLALTTAPTLIRRKANYGSEVADHRDEVASLLAGLLNTYDMEDFDDLRLQGMVALVVASPQTMGEWFAKTFFDGDYSVAQRASILVTLGLAAREIAGLDESKYAAGSSFASKALPEHVEKLYLDQNPARALHSTPSLKPIAPNALERMARSVTSDILAPLAAAAADAATGPDALKLTTFTSRLTKSNKSKATSTHRNPPKPASVTRAATQTLSKSLFYPLTARFQSALHSTTHRSKMFVFQPYLLGLLLKTLGLVLHATGPFTLEVHQMTSELWTLAMSPPVLKQAAGDLTLRNSVLFALLAILDVNVDRMREVCRGMGKEVVETREWAAAVYGGTVGGDRGEEDETKSLAAAVLVRLSEAMEEFRLAMVGDLVGFE</sequence>
<feature type="region of interest" description="Disordered" evidence="2">
    <location>
        <begin position="1"/>
        <end position="51"/>
    </location>
</feature>
<dbReference type="Pfam" id="PF10193">
    <property type="entry name" value="Telomere_reg-2"/>
    <property type="match status" value="1"/>
</dbReference>
<feature type="compositionally biased region" description="Basic and acidic residues" evidence="2">
    <location>
        <begin position="31"/>
        <end position="41"/>
    </location>
</feature>
<dbReference type="GO" id="GO:0042162">
    <property type="term" value="F:telomeric DNA binding"/>
    <property type="evidence" value="ECO:0007669"/>
    <property type="project" value="TreeGrafter"/>
</dbReference>
<comment type="caution">
    <text evidence="4">The sequence shown here is derived from an EMBL/GenBank/DDBJ whole genome shotgun (WGS) entry which is preliminary data.</text>
</comment>
<evidence type="ECO:0000259" key="3">
    <source>
        <dbReference type="Pfam" id="PF10193"/>
    </source>
</evidence>
<dbReference type="PANTHER" id="PTHR15830:SF10">
    <property type="entry name" value="TELOMERE LENGTH REGULATION PROTEIN TEL2 HOMOLOG"/>
    <property type="match status" value="1"/>
</dbReference>
<proteinExistence type="inferred from homology"/>
<dbReference type="GO" id="GO:0051083">
    <property type="term" value="P:'de novo' cotranslational protein folding"/>
    <property type="evidence" value="ECO:0007669"/>
    <property type="project" value="TreeGrafter"/>
</dbReference>
<dbReference type="PANTHER" id="PTHR15830">
    <property type="entry name" value="TELOMERE LENGTH REGULATION PROTEIN TEL2 FAMILY MEMBER"/>
    <property type="match status" value="1"/>
</dbReference>
<feature type="compositionally biased region" description="Polar residues" evidence="2">
    <location>
        <begin position="815"/>
        <end position="826"/>
    </location>
</feature>
<feature type="region of interest" description="Disordered" evidence="2">
    <location>
        <begin position="523"/>
        <end position="556"/>
    </location>
</feature>
<comment type="similarity">
    <text evidence="1">Belongs to the TEL2 family.</text>
</comment>
<organism evidence="4 5">
    <name type="scientific">Schizothecium vesticola</name>
    <dbReference type="NCBI Taxonomy" id="314040"/>
    <lineage>
        <taxon>Eukaryota</taxon>
        <taxon>Fungi</taxon>
        <taxon>Dikarya</taxon>
        <taxon>Ascomycota</taxon>
        <taxon>Pezizomycotina</taxon>
        <taxon>Sordariomycetes</taxon>
        <taxon>Sordariomycetidae</taxon>
        <taxon>Sordariales</taxon>
        <taxon>Schizotheciaceae</taxon>
        <taxon>Schizothecium</taxon>
    </lineage>
</organism>
<dbReference type="AlphaFoldDB" id="A0AA40FAI9"/>
<feature type="domain" description="Telomere length regulation protein conserved" evidence="3">
    <location>
        <begin position="611"/>
        <end position="722"/>
    </location>
</feature>
<feature type="compositionally biased region" description="Polar residues" evidence="2">
    <location>
        <begin position="15"/>
        <end position="27"/>
    </location>
</feature>
<evidence type="ECO:0000313" key="5">
    <source>
        <dbReference type="Proteomes" id="UP001172155"/>
    </source>
</evidence>
<dbReference type="InterPro" id="IPR051970">
    <property type="entry name" value="TEL2_Regulation"/>
</dbReference>
<name>A0AA40FAI9_9PEZI</name>
<feature type="region of interest" description="Disordered" evidence="2">
    <location>
        <begin position="815"/>
        <end position="836"/>
    </location>
</feature>
<protein>
    <submittedName>
        <fullName evidence="4">Telomere length regulation protein-domain-containing protein</fullName>
    </submittedName>
</protein>
<dbReference type="GO" id="GO:0005829">
    <property type="term" value="C:cytosol"/>
    <property type="evidence" value="ECO:0007669"/>
    <property type="project" value="TreeGrafter"/>
</dbReference>
<dbReference type="EMBL" id="JAUKUD010000001">
    <property type="protein sequence ID" value="KAK0754224.1"/>
    <property type="molecule type" value="Genomic_DNA"/>
</dbReference>
<dbReference type="Proteomes" id="UP001172155">
    <property type="component" value="Unassembled WGS sequence"/>
</dbReference>